<keyword evidence="2" id="KW-1185">Reference proteome</keyword>
<protein>
    <submittedName>
        <fullName evidence="1">Uncharacterized protein</fullName>
    </submittedName>
</protein>
<sequence length="1334" mass="150843">MSLKRTSDEIGNRSKKPCISENYLHKCLEDSGLTLKHPPEKCLASQETIQIIRNLQKNLDRHYHYPRNLTELFSDFEDECKDEKVLQHYLFPNIVKICDDNSEGQLLSHSVVKILLSIPALQKKMMNYVFNKAIDFAAADKYGPWIQKILKCFSSLDHIVDSEKMSSSLITLLDIATDKTVKLEVITAIPDIVGDQEHENIVVELSRILREDCDLIPAILDCFSYLCLSDTQHEQIQQKAMNIVKSLPKCIYYPNFVKFLLLSGRTSENACTDIVQGLRDSLGWPSSLASPQEIATSQVLTASAMRNSIVASKIISNAWLKVVSNCKIETDHKPLDFIILLVIYSTSEEKQRQVETLIKKQIKLNILKESLLDEAFENYKPILKDHFKSLIALTNALMRVVSEPLVVSFASHIYLLMFSELHDRQTIVAELLHLGLCSKECLMNTLVILNNVADKDMSLLKPQSLQMLTLLDQTDRMTLSEIKAVVNIVCGLAYSYENSVIRDDMHMIIRKQLGTSRLKVKIHGILSGVHAIKYLAAKNDDEETIELPDDVSFSSVNHLAEGDLREAAQIIELISRSTAHFPDMTALFYDELSAVVSAAPCLNKNFLAWLTDAVTNDLQQNFIVDSIEKSRISGLKLTMQYCLNTEGEMDEVIAINIAGLTLQTKEVNIGILSPLFQLVQTLHSKQHEGDLTSIDALLGCPIVMPEFDLDLIEDMDNNAVSGILDCLTHCINWFRELLNAFALQNDESLKSKILSRAHQVQEMEILISNVLLKSNIAYKPPVCTFNIGIYTGNQMEKRVAKPQAPKQKAQKKQAPNDTILPETAKTQVTQNNNNPIKNRLEAIQRLPLRELSINLLNLLNNELSSDNNMTNLNIKSLKYLLNSLNSNLEKALISKIKKMTFLTKPEDNVAYDAKKAEVYAKSVNEVLPKVMTHLESVSSYIEDHTKDDSQSDSQTLYPADFGDYLTCLEYLYNFLNTYFKWIGFRNHHMALLKVSLRTIASKENPQLVSLKDLLLAVAKYLQKHEKNCLQLSTAVSLIELMKTIQEYSHSGIVLKILRDMAHSFLARQWKTVEGANEKGLLFNQTVERLFQIYFINNEIISLKNLALQLTNDIQSLKGRNDILDSFKCINKSNFPILYRNLGTAVHDAAKTRLSQKLTNAEHLEVWKDVATALKYMSDVAKTLDSRNNLSAFFKKSLPILKLFISQGVPILELNLKTRTQEVLEVLKILQQSTRFLQSLCCHARLKNDMALMSKVPYMRQTLETLIYKVKAVLVANNCSEAFWMGNLKNKSIHGEVIATQASQGEESIEDCDDQLPNDESDADDDDVNSVSDII</sequence>
<dbReference type="Proteomes" id="UP001064048">
    <property type="component" value="Chromosome 26"/>
</dbReference>
<evidence type="ECO:0000313" key="1">
    <source>
        <dbReference type="EMBL" id="KAI8427064.1"/>
    </source>
</evidence>
<evidence type="ECO:0000313" key="2">
    <source>
        <dbReference type="Proteomes" id="UP001064048"/>
    </source>
</evidence>
<comment type="caution">
    <text evidence="1">The sequence shown here is derived from an EMBL/GenBank/DDBJ whole genome shotgun (WGS) entry which is preliminary data.</text>
</comment>
<name>A0ACC0JSK9_CHOFU</name>
<reference evidence="1 2" key="1">
    <citation type="journal article" date="2022" name="Genome Biol. Evol.">
        <title>The Spruce Budworm Genome: Reconstructing the Evolutionary History of Antifreeze Proteins.</title>
        <authorList>
            <person name="Beliveau C."/>
            <person name="Gagne P."/>
            <person name="Picq S."/>
            <person name="Vernygora O."/>
            <person name="Keeling C.I."/>
            <person name="Pinkney K."/>
            <person name="Doucet D."/>
            <person name="Wen F."/>
            <person name="Johnston J.S."/>
            <person name="Maaroufi H."/>
            <person name="Boyle B."/>
            <person name="Laroche J."/>
            <person name="Dewar K."/>
            <person name="Juretic N."/>
            <person name="Blackburn G."/>
            <person name="Nisole A."/>
            <person name="Brunet B."/>
            <person name="Brandao M."/>
            <person name="Lumley L."/>
            <person name="Duan J."/>
            <person name="Quan G."/>
            <person name="Lucarotti C.J."/>
            <person name="Roe A.D."/>
            <person name="Sperling F.A.H."/>
            <person name="Levesque R.C."/>
            <person name="Cusson M."/>
        </authorList>
    </citation>
    <scope>NUCLEOTIDE SEQUENCE [LARGE SCALE GENOMIC DNA]</scope>
    <source>
        <strain evidence="1">Glfc:IPQL:Cfum</strain>
    </source>
</reference>
<proteinExistence type="predicted"/>
<accession>A0ACC0JSK9</accession>
<dbReference type="EMBL" id="CM046126">
    <property type="protein sequence ID" value="KAI8427064.1"/>
    <property type="molecule type" value="Genomic_DNA"/>
</dbReference>
<gene>
    <name evidence="1" type="ORF">MSG28_014703</name>
</gene>
<organism evidence="1 2">
    <name type="scientific">Choristoneura fumiferana</name>
    <name type="common">Spruce budworm moth</name>
    <name type="synonym">Archips fumiferana</name>
    <dbReference type="NCBI Taxonomy" id="7141"/>
    <lineage>
        <taxon>Eukaryota</taxon>
        <taxon>Metazoa</taxon>
        <taxon>Ecdysozoa</taxon>
        <taxon>Arthropoda</taxon>
        <taxon>Hexapoda</taxon>
        <taxon>Insecta</taxon>
        <taxon>Pterygota</taxon>
        <taxon>Neoptera</taxon>
        <taxon>Endopterygota</taxon>
        <taxon>Lepidoptera</taxon>
        <taxon>Glossata</taxon>
        <taxon>Ditrysia</taxon>
        <taxon>Tortricoidea</taxon>
        <taxon>Tortricidae</taxon>
        <taxon>Tortricinae</taxon>
        <taxon>Choristoneura</taxon>
    </lineage>
</organism>